<sequence>MFFCFFNRLNHSRMAVLSVVLMIFVQNPALFPVLLENYCIVRVKLLDALS</sequence>
<name>A0A0E9T6S9_ANGAN</name>
<dbReference type="EMBL" id="GBXM01060174">
    <property type="protein sequence ID" value="JAH48403.1"/>
    <property type="molecule type" value="Transcribed_RNA"/>
</dbReference>
<reference evidence="1" key="1">
    <citation type="submission" date="2014-11" db="EMBL/GenBank/DDBJ databases">
        <authorList>
            <person name="Amaro Gonzalez C."/>
        </authorList>
    </citation>
    <scope>NUCLEOTIDE SEQUENCE</scope>
</reference>
<dbReference type="AlphaFoldDB" id="A0A0E9T6S9"/>
<evidence type="ECO:0000313" key="1">
    <source>
        <dbReference type="EMBL" id="JAH48403.1"/>
    </source>
</evidence>
<accession>A0A0E9T6S9</accession>
<organism evidence="1">
    <name type="scientific">Anguilla anguilla</name>
    <name type="common">European freshwater eel</name>
    <name type="synonym">Muraena anguilla</name>
    <dbReference type="NCBI Taxonomy" id="7936"/>
    <lineage>
        <taxon>Eukaryota</taxon>
        <taxon>Metazoa</taxon>
        <taxon>Chordata</taxon>
        <taxon>Craniata</taxon>
        <taxon>Vertebrata</taxon>
        <taxon>Euteleostomi</taxon>
        <taxon>Actinopterygii</taxon>
        <taxon>Neopterygii</taxon>
        <taxon>Teleostei</taxon>
        <taxon>Anguilliformes</taxon>
        <taxon>Anguillidae</taxon>
        <taxon>Anguilla</taxon>
    </lineage>
</organism>
<protein>
    <submittedName>
        <fullName evidence="1">Uncharacterized protein</fullName>
    </submittedName>
</protein>
<reference evidence="1" key="2">
    <citation type="journal article" date="2015" name="Fish Shellfish Immunol.">
        <title>Early steps in the European eel (Anguilla anguilla)-Vibrio vulnificus interaction in the gills: Role of the RtxA13 toxin.</title>
        <authorList>
            <person name="Callol A."/>
            <person name="Pajuelo D."/>
            <person name="Ebbesson L."/>
            <person name="Teles M."/>
            <person name="MacKenzie S."/>
            <person name="Amaro C."/>
        </authorList>
    </citation>
    <scope>NUCLEOTIDE SEQUENCE</scope>
</reference>
<proteinExistence type="predicted"/>